<gene>
    <name evidence="2" type="ORF">CAG99_22780</name>
</gene>
<organism evidence="2 3">
    <name type="scientific">Streptomyces marincola</name>
    <dbReference type="NCBI Taxonomy" id="2878388"/>
    <lineage>
        <taxon>Bacteria</taxon>
        <taxon>Bacillati</taxon>
        <taxon>Actinomycetota</taxon>
        <taxon>Actinomycetes</taxon>
        <taxon>Kitasatosporales</taxon>
        <taxon>Streptomycetaceae</taxon>
        <taxon>Streptomyces</taxon>
    </lineage>
</organism>
<reference evidence="2 3" key="1">
    <citation type="submission" date="2017-05" db="EMBL/GenBank/DDBJ databases">
        <title>Complete genome sequence of Streptomyces sp. SCSIO 03032 revealed the diverse biosynthetic pathways for its bioactive secondary metabolites.</title>
        <authorList>
            <person name="Ma L."/>
            <person name="Zhu Y."/>
            <person name="Zhang W."/>
            <person name="Zhang G."/>
            <person name="Tian X."/>
            <person name="Zhang S."/>
            <person name="Zhang C."/>
        </authorList>
    </citation>
    <scope>NUCLEOTIDE SEQUENCE [LARGE SCALE GENOMIC DNA]</scope>
    <source>
        <strain evidence="2 3">SCSIO 03032</strain>
    </source>
</reference>
<feature type="compositionally biased region" description="Basic and acidic residues" evidence="1">
    <location>
        <begin position="47"/>
        <end position="57"/>
    </location>
</feature>
<dbReference type="EMBL" id="CP021121">
    <property type="protein sequence ID" value="ARQ71276.1"/>
    <property type="molecule type" value="Genomic_DNA"/>
</dbReference>
<feature type="region of interest" description="Disordered" evidence="1">
    <location>
        <begin position="47"/>
        <end position="83"/>
    </location>
</feature>
<dbReference type="AlphaFoldDB" id="A0A1W7D2N5"/>
<dbReference type="KEGG" id="smao:CAG99_22780"/>
<sequence length="83" mass="8749">MDARMIEKALFLLCRAHVSRQEAVHALAAYFPGSAFEDRLTCVHEASDTVHRGERPRWPAGSGPRPNGPRRAGGGGAPAGGAA</sequence>
<feature type="compositionally biased region" description="Gly residues" evidence="1">
    <location>
        <begin position="71"/>
        <end position="83"/>
    </location>
</feature>
<proteinExistence type="predicted"/>
<keyword evidence="3" id="KW-1185">Reference proteome</keyword>
<accession>A0A1W7D2N5</accession>
<evidence type="ECO:0000313" key="2">
    <source>
        <dbReference type="EMBL" id="ARQ71276.1"/>
    </source>
</evidence>
<dbReference type="Proteomes" id="UP000194218">
    <property type="component" value="Chromosome"/>
</dbReference>
<protein>
    <submittedName>
        <fullName evidence="2">Uncharacterized protein</fullName>
    </submittedName>
</protein>
<name>A0A1W7D2N5_9ACTN</name>
<evidence type="ECO:0000313" key="3">
    <source>
        <dbReference type="Proteomes" id="UP000194218"/>
    </source>
</evidence>
<evidence type="ECO:0000256" key="1">
    <source>
        <dbReference type="SAM" id="MobiDB-lite"/>
    </source>
</evidence>